<name>A0A2R6NZA5_9APHY</name>
<protein>
    <submittedName>
        <fullName evidence="1">Uncharacterized protein</fullName>
    </submittedName>
</protein>
<keyword evidence="2" id="KW-1185">Reference proteome</keyword>
<sequence>MGLAREAIVNGTFPEYLKSFFWNYFGDKGYPEWCVNALRSVGVDLLEGRPDIKVVGGGGAKWDRAD</sequence>
<dbReference type="AlphaFoldDB" id="A0A2R6NZA5"/>
<dbReference type="STRING" id="98765.A0A2R6NZA5"/>
<comment type="caution">
    <text evidence="1">The sequence shown here is derived from an EMBL/GenBank/DDBJ whole genome shotgun (WGS) entry which is preliminary data.</text>
</comment>
<dbReference type="EMBL" id="MLYV02000625">
    <property type="protein sequence ID" value="PSR81164.1"/>
    <property type="molecule type" value="Genomic_DNA"/>
</dbReference>
<evidence type="ECO:0000313" key="1">
    <source>
        <dbReference type="EMBL" id="PSR81164.1"/>
    </source>
</evidence>
<dbReference type="OrthoDB" id="10249838at2759"/>
<dbReference type="Proteomes" id="UP000186601">
    <property type="component" value="Unassembled WGS sequence"/>
</dbReference>
<organism evidence="1 2">
    <name type="scientific">Hermanssonia centrifuga</name>
    <dbReference type="NCBI Taxonomy" id="98765"/>
    <lineage>
        <taxon>Eukaryota</taxon>
        <taxon>Fungi</taxon>
        <taxon>Dikarya</taxon>
        <taxon>Basidiomycota</taxon>
        <taxon>Agaricomycotina</taxon>
        <taxon>Agaricomycetes</taxon>
        <taxon>Polyporales</taxon>
        <taxon>Meruliaceae</taxon>
        <taxon>Hermanssonia</taxon>
    </lineage>
</organism>
<evidence type="ECO:0000313" key="2">
    <source>
        <dbReference type="Proteomes" id="UP000186601"/>
    </source>
</evidence>
<gene>
    <name evidence="1" type="ORF">PHLCEN_2v6499</name>
</gene>
<reference evidence="1 2" key="1">
    <citation type="submission" date="2018-02" db="EMBL/GenBank/DDBJ databases">
        <title>Genome sequence of the basidiomycete white-rot fungus Phlebia centrifuga.</title>
        <authorList>
            <person name="Granchi Z."/>
            <person name="Peng M."/>
            <person name="de Vries R.P."/>
            <person name="Hilden K."/>
            <person name="Makela M.R."/>
            <person name="Grigoriev I."/>
            <person name="Riley R."/>
        </authorList>
    </citation>
    <scope>NUCLEOTIDE SEQUENCE [LARGE SCALE GENOMIC DNA]</scope>
    <source>
        <strain evidence="1 2">FBCC195</strain>
    </source>
</reference>
<proteinExistence type="predicted"/>
<accession>A0A2R6NZA5</accession>